<dbReference type="InterPro" id="IPR036249">
    <property type="entry name" value="Thioredoxin-like_sf"/>
</dbReference>
<evidence type="ECO:0000256" key="2">
    <source>
        <dbReference type="ARBA" id="ARBA00004173"/>
    </source>
</evidence>
<dbReference type="InterPro" id="IPR012882">
    <property type="entry name" value="Fmp46"/>
</dbReference>
<evidence type="ECO:0000256" key="5">
    <source>
        <dbReference type="ARBA" id="ARBA00023002"/>
    </source>
</evidence>
<evidence type="ECO:0000256" key="3">
    <source>
        <dbReference type="ARBA" id="ARBA00009734"/>
    </source>
</evidence>
<dbReference type="EMBL" id="JBBPHU010000009">
    <property type="protein sequence ID" value="KAK7513683.1"/>
    <property type="molecule type" value="Genomic_DNA"/>
</dbReference>
<gene>
    <name evidence="7" type="ORF">IWZ03DRAFT_382694</name>
</gene>
<evidence type="ECO:0000256" key="6">
    <source>
        <dbReference type="ARBA" id="ARBA00023128"/>
    </source>
</evidence>
<dbReference type="PANTHER" id="PTHR28071">
    <property type="entry name" value="REDOX PROTEIN FMP46, MITOCHONDRIAL-RELATED"/>
    <property type="match status" value="1"/>
</dbReference>
<name>A0ABR1KF66_9PEZI</name>
<dbReference type="Pfam" id="PF07955">
    <property type="entry name" value="DUF1687"/>
    <property type="match status" value="1"/>
</dbReference>
<keyword evidence="4" id="KW-0809">Transit peptide</keyword>
<proteinExistence type="inferred from homology"/>
<comment type="subcellular location">
    <subcellularLocation>
        <location evidence="2">Mitochondrion</location>
    </subcellularLocation>
</comment>
<dbReference type="SUPFAM" id="SSF52833">
    <property type="entry name" value="Thioredoxin-like"/>
    <property type="match status" value="1"/>
</dbReference>
<evidence type="ECO:0000313" key="7">
    <source>
        <dbReference type="EMBL" id="KAK7513683.1"/>
    </source>
</evidence>
<keyword evidence="6" id="KW-0496">Mitochondrion</keyword>
<dbReference type="Gene3D" id="3.40.30.10">
    <property type="entry name" value="Glutaredoxin"/>
    <property type="match status" value="1"/>
</dbReference>
<protein>
    <submittedName>
        <fullName evidence="7">Thioredoxin-like protein</fullName>
    </submittedName>
</protein>
<organism evidence="7 8">
    <name type="scientific">Phyllosticta citriasiana</name>
    <dbReference type="NCBI Taxonomy" id="595635"/>
    <lineage>
        <taxon>Eukaryota</taxon>
        <taxon>Fungi</taxon>
        <taxon>Dikarya</taxon>
        <taxon>Ascomycota</taxon>
        <taxon>Pezizomycotina</taxon>
        <taxon>Dothideomycetes</taxon>
        <taxon>Dothideomycetes incertae sedis</taxon>
        <taxon>Botryosphaeriales</taxon>
        <taxon>Phyllostictaceae</taxon>
        <taxon>Phyllosticta</taxon>
    </lineage>
</organism>
<keyword evidence="8" id="KW-1185">Reference proteome</keyword>
<evidence type="ECO:0000313" key="8">
    <source>
        <dbReference type="Proteomes" id="UP001363622"/>
    </source>
</evidence>
<comment type="caution">
    <text evidence="7">The sequence shown here is derived from an EMBL/GenBank/DDBJ whole genome shotgun (WGS) entry which is preliminary data.</text>
</comment>
<comment type="function">
    <text evidence="1">Putative mitochondrial redox protein which could be involved in the reduction of small toxic molecules.</text>
</comment>
<reference evidence="7 8" key="1">
    <citation type="submission" date="2024-04" db="EMBL/GenBank/DDBJ databases">
        <title>Phyllosticta paracitricarpa is synonymous to the EU quarantine fungus P. citricarpa based on phylogenomic analyses.</title>
        <authorList>
            <consortium name="Lawrence Berkeley National Laboratory"/>
            <person name="Van Ingen-Buijs V.A."/>
            <person name="Van Westerhoven A.C."/>
            <person name="Haridas S."/>
            <person name="Skiadas P."/>
            <person name="Martin F."/>
            <person name="Groenewald J.Z."/>
            <person name="Crous P.W."/>
            <person name="Seidl M.F."/>
        </authorList>
    </citation>
    <scope>NUCLEOTIDE SEQUENCE [LARGE SCALE GENOMIC DNA]</scope>
    <source>
        <strain evidence="7 8">CBS 123371</strain>
    </source>
</reference>
<evidence type="ECO:0000256" key="1">
    <source>
        <dbReference type="ARBA" id="ARBA00002963"/>
    </source>
</evidence>
<dbReference type="InterPro" id="IPR006660">
    <property type="entry name" value="Arsenate_reductase-like"/>
</dbReference>
<dbReference type="Proteomes" id="UP001363622">
    <property type="component" value="Unassembled WGS sequence"/>
</dbReference>
<dbReference type="PANTHER" id="PTHR28071:SF1">
    <property type="entry name" value="REDOX PROTEIN FMP46, MITOCHONDRIAL-RELATED"/>
    <property type="match status" value="1"/>
</dbReference>
<keyword evidence="5" id="KW-0560">Oxidoreductase</keyword>
<evidence type="ECO:0000256" key="4">
    <source>
        <dbReference type="ARBA" id="ARBA00022946"/>
    </source>
</evidence>
<accession>A0ABR1KF66</accession>
<dbReference type="PROSITE" id="PS51353">
    <property type="entry name" value="ARSC"/>
    <property type="match status" value="1"/>
</dbReference>
<sequence length="157" mass="17182">MLPTLIRRGIMGKLFGENAAKNVITVFHEPSSSASTRVLTFLKQAQANAKSTATIDQATDSSAQHDLNHQEFELDVQEAPPTTDQVRTILEYIGQERAGEVVQGASSEEEAVRKFKLNASSISRPLVVDWMAGKVVIGENQSKILELLKESQKKSSS</sequence>
<comment type="similarity">
    <text evidence="3">Belongs to the FMP46 family.</text>
</comment>